<proteinExistence type="predicted"/>
<dbReference type="EMBL" id="BLXT01006839">
    <property type="protein sequence ID" value="GFO33899.1"/>
    <property type="molecule type" value="Genomic_DNA"/>
</dbReference>
<name>A0AAV4CPV3_9GAST</name>
<protein>
    <recommendedName>
        <fullName evidence="3">Secreted protein</fullName>
    </recommendedName>
</protein>
<evidence type="ECO:0000313" key="2">
    <source>
        <dbReference type="Proteomes" id="UP000735302"/>
    </source>
</evidence>
<comment type="caution">
    <text evidence="1">The sequence shown here is derived from an EMBL/GenBank/DDBJ whole genome shotgun (WGS) entry which is preliminary data.</text>
</comment>
<reference evidence="1 2" key="1">
    <citation type="journal article" date="2021" name="Elife">
        <title>Chloroplast acquisition without the gene transfer in kleptoplastic sea slugs, Plakobranchus ocellatus.</title>
        <authorList>
            <person name="Maeda T."/>
            <person name="Takahashi S."/>
            <person name="Yoshida T."/>
            <person name="Shimamura S."/>
            <person name="Takaki Y."/>
            <person name="Nagai Y."/>
            <person name="Toyoda A."/>
            <person name="Suzuki Y."/>
            <person name="Arimoto A."/>
            <person name="Ishii H."/>
            <person name="Satoh N."/>
            <person name="Nishiyama T."/>
            <person name="Hasebe M."/>
            <person name="Maruyama T."/>
            <person name="Minagawa J."/>
            <person name="Obokata J."/>
            <person name="Shigenobu S."/>
        </authorList>
    </citation>
    <scope>NUCLEOTIDE SEQUENCE [LARGE SCALE GENOMIC DNA]</scope>
</reference>
<evidence type="ECO:0008006" key="3">
    <source>
        <dbReference type="Google" id="ProtNLM"/>
    </source>
</evidence>
<dbReference type="AlphaFoldDB" id="A0AAV4CPV3"/>
<dbReference type="Proteomes" id="UP000735302">
    <property type="component" value="Unassembled WGS sequence"/>
</dbReference>
<evidence type="ECO:0000313" key="1">
    <source>
        <dbReference type="EMBL" id="GFO33899.1"/>
    </source>
</evidence>
<organism evidence="1 2">
    <name type="scientific">Plakobranchus ocellatus</name>
    <dbReference type="NCBI Taxonomy" id="259542"/>
    <lineage>
        <taxon>Eukaryota</taxon>
        <taxon>Metazoa</taxon>
        <taxon>Spiralia</taxon>
        <taxon>Lophotrochozoa</taxon>
        <taxon>Mollusca</taxon>
        <taxon>Gastropoda</taxon>
        <taxon>Heterobranchia</taxon>
        <taxon>Euthyneura</taxon>
        <taxon>Panpulmonata</taxon>
        <taxon>Sacoglossa</taxon>
        <taxon>Placobranchoidea</taxon>
        <taxon>Plakobranchidae</taxon>
        <taxon>Plakobranchus</taxon>
    </lineage>
</organism>
<gene>
    <name evidence="1" type="ORF">PoB_006040400</name>
</gene>
<accession>A0AAV4CPV3</accession>
<keyword evidence="2" id="KW-1185">Reference proteome</keyword>
<sequence>MTINIMTFTVIILNMLLSHRSSYHHPMIVVVVVAAAAAAVAAAAAAAAAAVSAAAAACYFNIACVFCVSSTTSQILYCDSLYLIGGRAAVQLCSCDILTLPILKNS</sequence>